<evidence type="ECO:0000256" key="3">
    <source>
        <dbReference type="ARBA" id="ARBA00010279"/>
    </source>
</evidence>
<dbReference type="Pfam" id="PF00172">
    <property type="entry name" value="Zn_clus"/>
    <property type="match status" value="1"/>
</dbReference>
<evidence type="ECO:0000256" key="5">
    <source>
        <dbReference type="ARBA" id="ARBA00022670"/>
    </source>
</evidence>
<evidence type="ECO:0000256" key="6">
    <source>
        <dbReference type="ARBA" id="ARBA00022685"/>
    </source>
</evidence>
<keyword evidence="4 16" id="KW-0964">Secreted</keyword>
<accession>A0A4S9VFN0</accession>
<evidence type="ECO:0000256" key="11">
    <source>
        <dbReference type="ARBA" id="ARBA00023049"/>
    </source>
</evidence>
<keyword evidence="7 15" id="KW-0479">Metal-binding</keyword>
<evidence type="ECO:0000256" key="9">
    <source>
        <dbReference type="ARBA" id="ARBA00022801"/>
    </source>
</evidence>
<dbReference type="Pfam" id="PF02102">
    <property type="entry name" value="Peptidase_M35"/>
    <property type="match status" value="1"/>
</dbReference>
<sequence>MANDTASPLTENPSDELPRKRVKRNYVACRRCHSQKIKCSGGLPCGSCSHAKKAQQCRYPSRDRKVTVMERYLRTLVTENAAFKQAQSAGSSLDRTVRNAPEATDGTLQADDEMQSQPTVTIVSKGSSSEHERQISFEASTVCTSFGDELLSCFAHEEIRPDGTPAHEAFMEKLDQLYRDASIGERSNDPVWICKFFVVLALGELYTNQSQDRNKETKNSIPRTNYFLTAIGLLQDLYEEPSVQQIENLLLFSFYSNALGRTNSAYVYGGIALRLSLIPGLHRRKQIDQIHDEVELENSRRVWWTVYTFDRIYSSRLGRPVTIHDTDIDVPIPSHSNNDFTHYHRSRYHLFIMKVTLSQLIALATTASCTVIDLDKRASPLDVTLTPLGNTKVKAAVTNNGDVSYNLFYKGTFLDEAPVDKLHVTSAAAKAPFTGILQRLATTQLTEESFKPLMAGQTIEVEVELAELYELSTSGAYSVLAAGSVPYAELNSTVLSGSALSFSSNTLSVDVDAAEAAKVEFAVSKLEKRTAIQSDCTGTKLTAIRSALSNCNRLATAAATAATSGSASKFQEYFKTTSSTTRNTVAARLRAVASDCASTTGGKTRTYCTDIYGGCSSGVLAYTLPSNNYIAYCPLFFSDLPGLTGSCHAQDQATTVLHEETHAPGVYSPGTEDNGYGYSAATSLSSSRAVLNADSYALYANAIYSGC</sequence>
<dbReference type="EC" id="3.4.24.39" evidence="16"/>
<keyword evidence="8" id="KW-0732">Signal</keyword>
<feature type="binding site" evidence="15">
    <location>
        <position position="662"/>
    </location>
    <ligand>
        <name>Zn(2+)</name>
        <dbReference type="ChEBI" id="CHEBI:29105"/>
        <note>catalytic</note>
    </ligand>
</feature>
<dbReference type="CDD" id="cd12148">
    <property type="entry name" value="fungal_TF_MHR"/>
    <property type="match status" value="1"/>
</dbReference>
<dbReference type="PANTHER" id="PTHR37016:SF3">
    <property type="entry name" value="NEUTRAL PROTEASE 2-RELATED"/>
    <property type="match status" value="1"/>
</dbReference>
<evidence type="ECO:0000256" key="4">
    <source>
        <dbReference type="ARBA" id="ARBA00022525"/>
    </source>
</evidence>
<evidence type="ECO:0000256" key="7">
    <source>
        <dbReference type="ARBA" id="ARBA00022723"/>
    </source>
</evidence>
<dbReference type="InterPro" id="IPR001384">
    <property type="entry name" value="Peptidase_M35"/>
</dbReference>
<evidence type="ECO:0000256" key="13">
    <source>
        <dbReference type="ARBA" id="ARBA00023242"/>
    </source>
</evidence>
<dbReference type="AlphaFoldDB" id="A0A4S9VFN0"/>
<keyword evidence="6 16" id="KW-0165">Cleavage on pair of basic residues</keyword>
<dbReference type="InterPro" id="IPR050414">
    <property type="entry name" value="Fungal_M35_metalloproteases"/>
</dbReference>
<dbReference type="GO" id="GO:0004222">
    <property type="term" value="F:metalloendopeptidase activity"/>
    <property type="evidence" value="ECO:0007669"/>
    <property type="project" value="InterPro"/>
</dbReference>
<dbReference type="InterPro" id="IPR036864">
    <property type="entry name" value="Zn2-C6_fun-type_DNA-bd_sf"/>
</dbReference>
<dbReference type="EMBL" id="QZBN01000188">
    <property type="protein sequence ID" value="THZ49977.1"/>
    <property type="molecule type" value="Genomic_DNA"/>
</dbReference>
<dbReference type="SUPFAM" id="SSF55486">
    <property type="entry name" value="Metalloproteases ('zincins'), catalytic domain"/>
    <property type="match status" value="1"/>
</dbReference>
<evidence type="ECO:0000259" key="18">
    <source>
        <dbReference type="PROSITE" id="PS50048"/>
    </source>
</evidence>
<keyword evidence="9 16" id="KW-0378">Hydrolase</keyword>
<feature type="domain" description="Zn(2)-C6 fungal-type" evidence="18">
    <location>
        <begin position="28"/>
        <end position="59"/>
    </location>
</feature>
<dbReference type="InterPro" id="IPR007219">
    <property type="entry name" value="XnlR_reg_dom"/>
</dbReference>
<dbReference type="Gene3D" id="3.40.390.10">
    <property type="entry name" value="Collagenase (Catalytic Domain)"/>
    <property type="match status" value="1"/>
</dbReference>
<dbReference type="GO" id="GO:0008270">
    <property type="term" value="F:zinc ion binding"/>
    <property type="evidence" value="ECO:0007669"/>
    <property type="project" value="InterPro"/>
</dbReference>
<dbReference type="PANTHER" id="PTHR37016">
    <property type="match status" value="1"/>
</dbReference>
<dbReference type="GO" id="GO:0003677">
    <property type="term" value="F:DNA binding"/>
    <property type="evidence" value="ECO:0007669"/>
    <property type="project" value="InterPro"/>
</dbReference>
<dbReference type="PRINTS" id="PR00768">
    <property type="entry name" value="DEUTEROLYSIN"/>
</dbReference>
<dbReference type="Pfam" id="PF04082">
    <property type="entry name" value="Fungal_trans"/>
    <property type="match status" value="1"/>
</dbReference>
<dbReference type="PROSITE" id="PS00463">
    <property type="entry name" value="ZN2_CY6_FUNGAL_1"/>
    <property type="match status" value="1"/>
</dbReference>
<keyword evidence="13" id="KW-0539">Nucleus</keyword>
<dbReference type="Proteomes" id="UP000310121">
    <property type="component" value="Unassembled WGS sequence"/>
</dbReference>
<feature type="active site" evidence="14">
    <location>
        <position position="659"/>
    </location>
</feature>
<comment type="subcellular location">
    <subcellularLocation>
        <location evidence="2 16">Secreted</location>
    </subcellularLocation>
</comment>
<evidence type="ECO:0000256" key="16">
    <source>
        <dbReference type="RuleBase" id="RU361126"/>
    </source>
</evidence>
<dbReference type="InterPro" id="IPR001138">
    <property type="entry name" value="Zn2Cys6_DnaBD"/>
</dbReference>
<dbReference type="CDD" id="cd11008">
    <property type="entry name" value="M35_deuterolysin_like"/>
    <property type="match status" value="1"/>
</dbReference>
<keyword evidence="5 16" id="KW-0645">Protease</keyword>
<comment type="similarity">
    <text evidence="3 16">Belongs to the peptidase M35 family.</text>
</comment>
<dbReference type="GO" id="GO:0006508">
    <property type="term" value="P:proteolysis"/>
    <property type="evidence" value="ECO:0007669"/>
    <property type="project" value="UniProtKB-KW"/>
</dbReference>
<comment type="caution">
    <text evidence="19">The sequence shown here is derived from an EMBL/GenBank/DDBJ whole genome shotgun (WGS) entry which is preliminary data.</text>
</comment>
<comment type="cofactor">
    <cofactor evidence="15 16">
        <name>Zn(2+)</name>
        <dbReference type="ChEBI" id="CHEBI:29105"/>
    </cofactor>
    <text evidence="15 16">Binds 1 zinc ion per subunit.</text>
</comment>
<proteinExistence type="inferred from homology"/>
<feature type="compositionally biased region" description="Polar residues" evidence="17">
    <location>
        <begin position="115"/>
        <end position="127"/>
    </location>
</feature>
<dbReference type="SUPFAM" id="SSF57701">
    <property type="entry name" value="Zn2/Cys6 DNA-binding domain"/>
    <property type="match status" value="1"/>
</dbReference>
<name>A0A4S9VFN0_AURPU</name>
<evidence type="ECO:0000256" key="10">
    <source>
        <dbReference type="ARBA" id="ARBA00022833"/>
    </source>
</evidence>
<dbReference type="SMART" id="SM00906">
    <property type="entry name" value="Fungal_trans"/>
    <property type="match status" value="1"/>
</dbReference>
<evidence type="ECO:0000313" key="20">
    <source>
        <dbReference type="Proteomes" id="UP000310121"/>
    </source>
</evidence>
<feature type="binding site" evidence="15">
    <location>
        <position position="673"/>
    </location>
    <ligand>
        <name>Zn(2+)</name>
        <dbReference type="ChEBI" id="CHEBI:29105"/>
        <note>catalytic</note>
    </ligand>
</feature>
<evidence type="ECO:0000313" key="19">
    <source>
        <dbReference type="EMBL" id="THZ49977.1"/>
    </source>
</evidence>
<dbReference type="SMART" id="SM01351">
    <property type="entry name" value="Aspzincin_M35"/>
    <property type="match status" value="1"/>
</dbReference>
<dbReference type="GO" id="GO:0006351">
    <property type="term" value="P:DNA-templated transcription"/>
    <property type="evidence" value="ECO:0007669"/>
    <property type="project" value="InterPro"/>
</dbReference>
<evidence type="ECO:0000256" key="15">
    <source>
        <dbReference type="PIRSR" id="PIRSR601384-2"/>
    </source>
</evidence>
<dbReference type="PROSITE" id="PS50048">
    <property type="entry name" value="ZN2_CY6_FUNGAL_2"/>
    <property type="match status" value="1"/>
</dbReference>
<dbReference type="InterPro" id="IPR029463">
    <property type="entry name" value="Lys_MEP"/>
</dbReference>
<evidence type="ECO:0000256" key="17">
    <source>
        <dbReference type="SAM" id="MobiDB-lite"/>
    </source>
</evidence>
<keyword evidence="10 15" id="KW-0862">Zinc</keyword>
<comment type="function">
    <text evidence="16">Secreted metalloproteinase that allows assimilation of proteinaceous substrates. Shows high activities on basic nuclear substrates such as histone and protamine.</text>
</comment>
<evidence type="ECO:0000256" key="14">
    <source>
        <dbReference type="PIRSR" id="PIRSR601384-1"/>
    </source>
</evidence>
<evidence type="ECO:0000256" key="2">
    <source>
        <dbReference type="ARBA" id="ARBA00004613"/>
    </source>
</evidence>
<evidence type="ECO:0000256" key="1">
    <source>
        <dbReference type="ARBA" id="ARBA00001187"/>
    </source>
</evidence>
<organism evidence="19 20">
    <name type="scientific">Aureobasidium pullulans</name>
    <name type="common">Black yeast</name>
    <name type="synonym">Pullularia pullulans</name>
    <dbReference type="NCBI Taxonomy" id="5580"/>
    <lineage>
        <taxon>Eukaryota</taxon>
        <taxon>Fungi</taxon>
        <taxon>Dikarya</taxon>
        <taxon>Ascomycota</taxon>
        <taxon>Pezizomycotina</taxon>
        <taxon>Dothideomycetes</taxon>
        <taxon>Dothideomycetidae</taxon>
        <taxon>Dothideales</taxon>
        <taxon>Saccotheciaceae</taxon>
        <taxon>Aureobasidium</taxon>
    </lineage>
</organism>
<evidence type="ECO:0000256" key="12">
    <source>
        <dbReference type="ARBA" id="ARBA00023145"/>
    </source>
</evidence>
<keyword evidence="11 16" id="KW-0482">Metalloprotease</keyword>
<evidence type="ECO:0000256" key="8">
    <source>
        <dbReference type="ARBA" id="ARBA00022729"/>
    </source>
</evidence>
<reference evidence="19 20" key="1">
    <citation type="submission" date="2018-10" db="EMBL/GenBank/DDBJ databases">
        <title>Fifty Aureobasidium pullulans genomes reveal a recombining polyextremotolerant generalist.</title>
        <authorList>
            <person name="Gostincar C."/>
            <person name="Turk M."/>
            <person name="Zajc J."/>
            <person name="Gunde-Cimerman N."/>
        </authorList>
    </citation>
    <scope>NUCLEOTIDE SEQUENCE [LARGE SCALE GENOMIC DNA]</scope>
    <source>
        <strain evidence="19 20">EXF-3844</strain>
    </source>
</reference>
<dbReference type="GO" id="GO:0000981">
    <property type="term" value="F:DNA-binding transcription factor activity, RNA polymerase II-specific"/>
    <property type="evidence" value="ECO:0007669"/>
    <property type="project" value="InterPro"/>
</dbReference>
<gene>
    <name evidence="19" type="ORF">D6C90_02991</name>
</gene>
<dbReference type="SMART" id="SM00066">
    <property type="entry name" value="GAL4"/>
    <property type="match status" value="1"/>
</dbReference>
<dbReference type="CDD" id="cd00067">
    <property type="entry name" value="GAL4"/>
    <property type="match status" value="1"/>
</dbReference>
<protein>
    <recommendedName>
        <fullName evidence="16">Neutral protease 2</fullName>
        <ecNumber evidence="16">3.4.24.39</ecNumber>
    </recommendedName>
    <alternativeName>
        <fullName evidence="16">Deuterolysin</fullName>
    </alternativeName>
</protein>
<keyword evidence="12" id="KW-0865">Zymogen</keyword>
<dbReference type="GO" id="GO:0005576">
    <property type="term" value="C:extracellular region"/>
    <property type="evidence" value="ECO:0007669"/>
    <property type="project" value="UniProtKB-SubCell"/>
</dbReference>
<dbReference type="Gene3D" id="2.60.40.2970">
    <property type="match status" value="1"/>
</dbReference>
<dbReference type="Gene3D" id="4.10.240.10">
    <property type="entry name" value="Zn(2)-C6 fungal-type DNA-binding domain"/>
    <property type="match status" value="1"/>
</dbReference>
<feature type="region of interest" description="Disordered" evidence="17">
    <location>
        <begin position="104"/>
        <end position="132"/>
    </location>
</feature>
<feature type="binding site" evidence="15">
    <location>
        <position position="658"/>
    </location>
    <ligand>
        <name>Zn(2+)</name>
        <dbReference type="ChEBI" id="CHEBI:29105"/>
        <note>catalytic</note>
    </ligand>
</feature>
<comment type="catalytic activity">
    <reaction evidence="1 16">
        <text>Preferential cleavage of bonds with hydrophobic residues in P1'. Also 3-Asn-|-Gln-4 and 8-Gly-|-Ser-9 bonds in insulin B chain.</text>
        <dbReference type="EC" id="3.4.24.39"/>
    </reaction>
</comment>
<dbReference type="InterPro" id="IPR024079">
    <property type="entry name" value="MetalloPept_cat_dom_sf"/>
</dbReference>